<sequence length="87" mass="9653">MDVLVTLGSMTSHAFNTSMANPTIPTNHSAFGTTASRGYTRCLYDPTGMPGSESCTPPRLFTRRLSIYLRLYLFMPYLLCRAVGLQL</sequence>
<dbReference type="EMBL" id="KL584982">
    <property type="protein sequence ID" value="KEQ84303.1"/>
    <property type="molecule type" value="Genomic_DNA"/>
</dbReference>
<protein>
    <submittedName>
        <fullName evidence="1">Uncharacterized protein</fullName>
    </submittedName>
</protein>
<evidence type="ECO:0000313" key="1">
    <source>
        <dbReference type="EMBL" id="KEQ84303.1"/>
    </source>
</evidence>
<dbReference type="HOGENOM" id="CLU_2482997_0_0_1"/>
<evidence type="ECO:0000313" key="2">
    <source>
        <dbReference type="Proteomes" id="UP000030706"/>
    </source>
</evidence>
<accession>A0A074XFX2</accession>
<keyword evidence="2" id="KW-1185">Reference proteome</keyword>
<reference evidence="1 2" key="1">
    <citation type="journal article" date="2014" name="BMC Genomics">
        <title>Genome sequencing of four Aureobasidium pullulans varieties: biotechnological potential, stress tolerance, and description of new species.</title>
        <authorList>
            <person name="Gostin Ar C."/>
            <person name="Ohm R.A."/>
            <person name="Kogej T."/>
            <person name="Sonjak S."/>
            <person name="Turk M."/>
            <person name="Zajc J."/>
            <person name="Zalar P."/>
            <person name="Grube M."/>
            <person name="Sun H."/>
            <person name="Han J."/>
            <person name="Sharma A."/>
            <person name="Chiniquy J."/>
            <person name="Ngan C.Y."/>
            <person name="Lipzen A."/>
            <person name="Barry K."/>
            <person name="Grigoriev I.V."/>
            <person name="Gunde-Cimerman N."/>
        </authorList>
    </citation>
    <scope>NUCLEOTIDE SEQUENCE [LARGE SCALE GENOMIC DNA]</scope>
    <source>
        <strain evidence="1 2">EXF-150</strain>
    </source>
</reference>
<dbReference type="GeneID" id="40741716"/>
<gene>
    <name evidence="1" type="ORF">M438DRAFT_211171</name>
</gene>
<proteinExistence type="predicted"/>
<dbReference type="Proteomes" id="UP000030706">
    <property type="component" value="Unassembled WGS sequence"/>
</dbReference>
<name>A0A074XFX2_AURPU</name>
<organism evidence="1 2">
    <name type="scientific">Aureobasidium pullulans EXF-150</name>
    <dbReference type="NCBI Taxonomy" id="1043002"/>
    <lineage>
        <taxon>Eukaryota</taxon>
        <taxon>Fungi</taxon>
        <taxon>Dikarya</taxon>
        <taxon>Ascomycota</taxon>
        <taxon>Pezizomycotina</taxon>
        <taxon>Dothideomycetes</taxon>
        <taxon>Dothideomycetidae</taxon>
        <taxon>Dothideales</taxon>
        <taxon>Saccotheciaceae</taxon>
        <taxon>Aureobasidium</taxon>
    </lineage>
</organism>
<dbReference type="RefSeq" id="XP_029760490.1">
    <property type="nucleotide sequence ID" value="XM_029899410.1"/>
</dbReference>
<dbReference type="AlphaFoldDB" id="A0A074XFX2"/>